<comment type="caution">
    <text evidence="1">The sequence shown here is derived from an EMBL/GenBank/DDBJ whole genome shotgun (WGS) entry which is preliminary data.</text>
</comment>
<evidence type="ECO:0000313" key="1">
    <source>
        <dbReference type="EMBL" id="MCI2283430.1"/>
    </source>
</evidence>
<proteinExistence type="predicted"/>
<reference evidence="1" key="1">
    <citation type="submission" date="2022-01" db="EMBL/GenBank/DDBJ databases">
        <title>Colwellia maritima, isolated from seawater.</title>
        <authorList>
            <person name="Kristyanto S."/>
            <person name="Jung J."/>
            <person name="Jeon C.O."/>
        </authorList>
    </citation>
    <scope>NUCLEOTIDE SEQUENCE</scope>
    <source>
        <strain evidence="1">MSW7</strain>
    </source>
</reference>
<accession>A0ABS9WZK3</accession>
<name>A0ABS9WZK3_9GAMM</name>
<evidence type="ECO:0000313" key="2">
    <source>
        <dbReference type="Proteomes" id="UP001139646"/>
    </source>
</evidence>
<dbReference type="EMBL" id="JAKKSL010000001">
    <property type="protein sequence ID" value="MCI2283430.1"/>
    <property type="molecule type" value="Genomic_DNA"/>
</dbReference>
<organism evidence="1 2">
    <name type="scientific">Colwellia maritima</name>
    <dbReference type="NCBI Taxonomy" id="2912588"/>
    <lineage>
        <taxon>Bacteria</taxon>
        <taxon>Pseudomonadati</taxon>
        <taxon>Pseudomonadota</taxon>
        <taxon>Gammaproteobacteria</taxon>
        <taxon>Alteromonadales</taxon>
        <taxon>Colwelliaceae</taxon>
        <taxon>Colwellia</taxon>
    </lineage>
</organism>
<sequence length="403" mass="43609">MTTNHAVNASFIPPKTSSIILTTKEKEMLQDAQQEGLKRGITLLSTLTYDWEALAWQAVGSAVNIANSQAFASDSPESTSAKERASTSGDEIAFSAIQTLLSKVWSKVEAKINSDPYIQRLVKVLKLGLSSVVAWIKKIILSKELIGNLVPGFAAVKGLIDGAIGVIETHGHRTAWESLKEASPSILGGFPKVALDAFGKYVQVEGVRSGLKTTYTFAKTLTSLLLQIFTMGASSVFDFVTSIVEAVSSFAYSTFQAITFGKATDLCRECVKERKLMSVSDFQVICASSAFVGCVFFGAANYIGHFNLTSVLSNDASAIASSSLLASVAKVGEVQKLASKYVVGVNFEMKFRTKEEESEYGWTIKMMKGYASDAPKSEFLTANASNMTKFKHGVKKLFYKLKS</sequence>
<dbReference type="Proteomes" id="UP001139646">
    <property type="component" value="Unassembled WGS sequence"/>
</dbReference>
<gene>
    <name evidence="1" type="ORF">L3081_08495</name>
</gene>
<keyword evidence="2" id="KW-1185">Reference proteome</keyword>
<dbReference type="RefSeq" id="WP_242284882.1">
    <property type="nucleotide sequence ID" value="NZ_JAKKSL010000001.1"/>
</dbReference>
<protein>
    <submittedName>
        <fullName evidence="1">Uncharacterized protein</fullName>
    </submittedName>
</protein>